<accession>A0A4Y2NUS3</accession>
<organism evidence="3 5">
    <name type="scientific">Araneus ventricosus</name>
    <name type="common">Orbweaver spider</name>
    <name type="synonym">Epeira ventricosa</name>
    <dbReference type="NCBI Taxonomy" id="182803"/>
    <lineage>
        <taxon>Eukaryota</taxon>
        <taxon>Metazoa</taxon>
        <taxon>Ecdysozoa</taxon>
        <taxon>Arthropoda</taxon>
        <taxon>Chelicerata</taxon>
        <taxon>Arachnida</taxon>
        <taxon>Araneae</taxon>
        <taxon>Araneomorphae</taxon>
        <taxon>Entelegynae</taxon>
        <taxon>Araneoidea</taxon>
        <taxon>Araneidae</taxon>
        <taxon>Araneus</taxon>
    </lineage>
</organism>
<dbReference type="OrthoDB" id="5951731at2759"/>
<dbReference type="PANTHER" id="PTHR11905">
    <property type="entry name" value="ADAM A DISINTEGRIN AND METALLOPROTEASE DOMAIN"/>
    <property type="match status" value="1"/>
</dbReference>
<dbReference type="Gene3D" id="4.10.70.10">
    <property type="entry name" value="Disintegrin domain"/>
    <property type="match status" value="1"/>
</dbReference>
<dbReference type="InterPro" id="IPR036436">
    <property type="entry name" value="Disintegrin_dom_sf"/>
</dbReference>
<comment type="caution">
    <text evidence="3">The sequence shown here is derived from an EMBL/GenBank/DDBJ whole genome shotgun (WGS) entry which is preliminary data.</text>
</comment>
<evidence type="ECO:0000313" key="4">
    <source>
        <dbReference type="EMBL" id="GBN48295.1"/>
    </source>
</evidence>
<evidence type="ECO:0000259" key="2">
    <source>
        <dbReference type="PROSITE" id="PS50214"/>
    </source>
</evidence>
<protein>
    <recommendedName>
        <fullName evidence="2">Disintegrin domain-containing protein</fullName>
    </recommendedName>
</protein>
<feature type="domain" description="Disintegrin" evidence="2">
    <location>
        <begin position="4"/>
        <end position="57"/>
    </location>
</feature>
<dbReference type="PANTHER" id="PTHR11905:SF237">
    <property type="entry name" value="MIND-MELD, ISOFORM J"/>
    <property type="match status" value="1"/>
</dbReference>
<dbReference type="EMBL" id="BGPR01214072">
    <property type="protein sequence ID" value="GBN48295.1"/>
    <property type="molecule type" value="Genomic_DNA"/>
</dbReference>
<gene>
    <name evidence="3" type="ORF">AVEN_17581_1</name>
    <name evidence="4" type="ORF">AVEN_213628_1</name>
</gene>
<dbReference type="SMART" id="SM00050">
    <property type="entry name" value="DISIN"/>
    <property type="match status" value="1"/>
</dbReference>
<dbReference type="InterPro" id="IPR001762">
    <property type="entry name" value="Disintegrin_dom"/>
</dbReference>
<dbReference type="Proteomes" id="UP000499080">
    <property type="component" value="Unassembled WGS sequence"/>
</dbReference>
<reference evidence="3 5" key="1">
    <citation type="journal article" date="2019" name="Sci. Rep.">
        <title>Orb-weaving spider Araneus ventricosus genome elucidates the spidroin gene catalogue.</title>
        <authorList>
            <person name="Kono N."/>
            <person name="Nakamura H."/>
            <person name="Ohtoshi R."/>
            <person name="Moran D.A.P."/>
            <person name="Shinohara A."/>
            <person name="Yoshida Y."/>
            <person name="Fujiwara M."/>
            <person name="Mori M."/>
            <person name="Tomita M."/>
            <person name="Arakawa K."/>
        </authorList>
    </citation>
    <scope>NUCLEOTIDE SEQUENCE [LARGE SCALE GENOMIC DNA]</scope>
</reference>
<dbReference type="EMBL" id="BGPR01211710">
    <property type="protein sequence ID" value="GBN43355.1"/>
    <property type="molecule type" value="Genomic_DNA"/>
</dbReference>
<dbReference type="PROSITE" id="PS50214">
    <property type="entry name" value="DISINTEGRIN_2"/>
    <property type="match status" value="1"/>
</dbReference>
<dbReference type="SUPFAM" id="SSF57552">
    <property type="entry name" value="Blood coagulation inhibitor (disintegrin)"/>
    <property type="match status" value="1"/>
</dbReference>
<dbReference type="AlphaFoldDB" id="A0A4Y2NUS3"/>
<evidence type="ECO:0000313" key="5">
    <source>
        <dbReference type="Proteomes" id="UP000499080"/>
    </source>
</evidence>
<proteinExistence type="predicted"/>
<dbReference type="Pfam" id="PF00200">
    <property type="entry name" value="Disintegrin"/>
    <property type="match status" value="1"/>
</dbReference>
<keyword evidence="5" id="KW-1185">Reference proteome</keyword>
<name>A0A4Y2NUS3_ARAVE</name>
<feature type="non-terminal residue" evidence="3">
    <location>
        <position position="1"/>
    </location>
</feature>
<evidence type="ECO:0000256" key="1">
    <source>
        <dbReference type="PROSITE-ProRule" id="PRU00068"/>
    </source>
</evidence>
<comment type="caution">
    <text evidence="1">Lacks conserved residue(s) required for the propagation of feature annotation.</text>
</comment>
<sequence>LEDFRTCGNNVVEKGEECDCGSIDECMHSDPCCDPITCKLKVEAECSMGPCCEDCKVTILFLFDALYLFSLLVKAYKIILQ</sequence>
<evidence type="ECO:0000313" key="3">
    <source>
        <dbReference type="EMBL" id="GBN43355.1"/>
    </source>
</evidence>